<proteinExistence type="predicted"/>
<organism evidence="1 2">
    <name type="scientific">Xylanibacter ruminicola</name>
    <name type="common">Prevotella ruminicola</name>
    <dbReference type="NCBI Taxonomy" id="839"/>
    <lineage>
        <taxon>Bacteria</taxon>
        <taxon>Pseudomonadati</taxon>
        <taxon>Bacteroidota</taxon>
        <taxon>Bacteroidia</taxon>
        <taxon>Bacteroidales</taxon>
        <taxon>Prevotellaceae</taxon>
        <taxon>Xylanibacter</taxon>
    </lineage>
</organism>
<gene>
    <name evidence="1" type="ORF">SAMN05216354_2506</name>
</gene>
<dbReference type="RefSeq" id="WP_146063165.1">
    <property type="nucleotide sequence ID" value="NZ_FNUV01000007.1"/>
</dbReference>
<sequence>MKKIKITTGTSMVLTPLLIMITMILMSSITTQAQTEQKPRRWHFEIDLRYQQELYRHDWAKGRIADFEFVDEQLIYKGMKDYEETYNESRLDNFEYGGNTLMLYELYDLNRHMSIGAGLGIGRSFTQEMWQFPLFATLHYKPWSSKPHTYLYSELGWTFTNTENTSGKGVDGLMFNLGVGKSFNLGSKKRLDLKIGYHLQQLKYKWHFNSFDFSYIDSEKIITIDEQNDKMRHTLHHLQLSAGLVF</sequence>
<accession>A0A1H5WVM1</accession>
<protein>
    <recommendedName>
        <fullName evidence="3">Outer membrane protein beta-barrel domain-containing protein</fullName>
    </recommendedName>
</protein>
<evidence type="ECO:0008006" key="3">
    <source>
        <dbReference type="Google" id="ProtNLM"/>
    </source>
</evidence>
<evidence type="ECO:0000313" key="2">
    <source>
        <dbReference type="Proteomes" id="UP000236735"/>
    </source>
</evidence>
<dbReference type="EMBL" id="FNUV01000007">
    <property type="protein sequence ID" value="SEG03156.1"/>
    <property type="molecule type" value="Genomic_DNA"/>
</dbReference>
<dbReference type="AlphaFoldDB" id="A0A1H5WVM1"/>
<evidence type="ECO:0000313" key="1">
    <source>
        <dbReference type="EMBL" id="SEG03156.1"/>
    </source>
</evidence>
<reference evidence="1 2" key="1">
    <citation type="submission" date="2016-10" db="EMBL/GenBank/DDBJ databases">
        <authorList>
            <person name="de Groot N.N."/>
        </authorList>
    </citation>
    <scope>NUCLEOTIDE SEQUENCE [LARGE SCALE GENOMIC DNA]</scope>
    <source>
        <strain evidence="1 2">AR32</strain>
    </source>
</reference>
<dbReference type="Proteomes" id="UP000236735">
    <property type="component" value="Unassembled WGS sequence"/>
</dbReference>
<name>A0A1H5WVM1_XYLRU</name>